<name>A0A4Q9MSG9_9APHY</name>
<gene>
    <name evidence="3" type="ORF">BD311DRAFT_776966</name>
</gene>
<dbReference type="AlphaFoldDB" id="A0A4Q9MSG9"/>
<evidence type="ECO:0000259" key="2">
    <source>
        <dbReference type="Pfam" id="PF20152"/>
    </source>
</evidence>
<organism evidence="3">
    <name type="scientific">Dichomitus squalens</name>
    <dbReference type="NCBI Taxonomy" id="114155"/>
    <lineage>
        <taxon>Eukaryota</taxon>
        <taxon>Fungi</taxon>
        <taxon>Dikarya</taxon>
        <taxon>Basidiomycota</taxon>
        <taxon>Agaricomycotina</taxon>
        <taxon>Agaricomycetes</taxon>
        <taxon>Polyporales</taxon>
        <taxon>Polyporaceae</taxon>
        <taxon>Dichomitus</taxon>
    </lineage>
</organism>
<keyword evidence="1" id="KW-1133">Transmembrane helix</keyword>
<feature type="transmembrane region" description="Helical" evidence="1">
    <location>
        <begin position="90"/>
        <end position="111"/>
    </location>
</feature>
<feature type="transmembrane region" description="Helical" evidence="1">
    <location>
        <begin position="21"/>
        <end position="40"/>
    </location>
</feature>
<dbReference type="OrthoDB" id="2757611at2759"/>
<evidence type="ECO:0000256" key="1">
    <source>
        <dbReference type="SAM" id="Phobius"/>
    </source>
</evidence>
<sequence length="187" mass="20634">MSADAGSGLSGERRQIEQACLISFLGLSLLLNIVLTWRLVWYLRINHTGVKSTDNLINRIVSFSVNTGMSSLILTLAPMILLALPMRNGLAWYPVMTLLAPVHTSIVLVAVNSRRSLVDRGSEGIELRSFDLDVAPRRPELNSTIEFAEMGGGTSTTIEIRDAPVIRVDLEEQPPHEGSPKDRRDDK</sequence>
<feature type="transmembrane region" description="Helical" evidence="1">
    <location>
        <begin position="60"/>
        <end position="84"/>
    </location>
</feature>
<dbReference type="Proteomes" id="UP000292957">
    <property type="component" value="Unassembled WGS sequence"/>
</dbReference>
<dbReference type="InterPro" id="IPR045339">
    <property type="entry name" value="DUF6534"/>
</dbReference>
<keyword evidence="1" id="KW-0812">Transmembrane</keyword>
<evidence type="ECO:0000313" key="3">
    <source>
        <dbReference type="EMBL" id="TBU30217.1"/>
    </source>
</evidence>
<dbReference type="Pfam" id="PF20152">
    <property type="entry name" value="DUF6534"/>
    <property type="match status" value="1"/>
</dbReference>
<keyword evidence="1" id="KW-0472">Membrane</keyword>
<proteinExistence type="predicted"/>
<feature type="domain" description="DUF6534" evidence="2">
    <location>
        <begin position="29"/>
        <end position="116"/>
    </location>
</feature>
<accession>A0A4Q9MSG9</accession>
<reference evidence="3" key="1">
    <citation type="submission" date="2019-01" db="EMBL/GenBank/DDBJ databases">
        <title>Draft genome sequences of three monokaryotic isolates of the white-rot basidiomycete fungus Dichomitus squalens.</title>
        <authorList>
            <consortium name="DOE Joint Genome Institute"/>
            <person name="Lopez S.C."/>
            <person name="Andreopoulos B."/>
            <person name="Pangilinan J."/>
            <person name="Lipzen A."/>
            <person name="Riley R."/>
            <person name="Ahrendt S."/>
            <person name="Ng V."/>
            <person name="Barry K."/>
            <person name="Daum C."/>
            <person name="Grigoriev I.V."/>
            <person name="Hilden K.S."/>
            <person name="Makela M.R."/>
            <person name="de Vries R.P."/>
        </authorList>
    </citation>
    <scope>NUCLEOTIDE SEQUENCE [LARGE SCALE GENOMIC DNA]</scope>
    <source>
        <strain evidence="3">OM18370.1</strain>
    </source>
</reference>
<protein>
    <recommendedName>
        <fullName evidence="2">DUF6534 domain-containing protein</fullName>
    </recommendedName>
</protein>
<dbReference type="EMBL" id="ML143407">
    <property type="protein sequence ID" value="TBU30217.1"/>
    <property type="molecule type" value="Genomic_DNA"/>
</dbReference>